<keyword evidence="3 7" id="KW-0694">RNA-binding</keyword>
<comment type="similarity">
    <text evidence="1 7 8">Belongs to the universal ribosomal protein uS8 family.</text>
</comment>
<comment type="caution">
    <text evidence="9">The sequence shown here is derived from an EMBL/GenBank/DDBJ whole genome shotgun (WGS) entry which is preliminary data.</text>
</comment>
<proteinExistence type="inferred from homology"/>
<dbReference type="InterPro" id="IPR047863">
    <property type="entry name" value="Ribosomal_uS8_CS"/>
</dbReference>
<dbReference type="InterPro" id="IPR000630">
    <property type="entry name" value="Ribosomal_uS8"/>
</dbReference>
<sequence>MMMTDPISDMLTRIRNAQAAGHREAVMPFSKLKQSVAQVLRSEHYLKNVEANQVAGKKSLVLTLQYQENGEPAIKNIRRVSRPGRRVYRKKDDLPKVLSGYGLALISTPAGLMTNKEAKKRGLGGEIICEVY</sequence>
<dbReference type="GO" id="GO:0005840">
    <property type="term" value="C:ribosome"/>
    <property type="evidence" value="ECO:0007669"/>
    <property type="project" value="UniProtKB-KW"/>
</dbReference>
<dbReference type="NCBIfam" id="NF001109">
    <property type="entry name" value="PRK00136.1"/>
    <property type="match status" value="1"/>
</dbReference>
<dbReference type="GO" id="GO:1990904">
    <property type="term" value="C:ribonucleoprotein complex"/>
    <property type="evidence" value="ECO:0007669"/>
    <property type="project" value="UniProtKB-KW"/>
</dbReference>
<keyword evidence="5 7" id="KW-0687">Ribonucleoprotein</keyword>
<keyword evidence="2 7" id="KW-0699">rRNA-binding</keyword>
<dbReference type="SUPFAM" id="SSF56047">
    <property type="entry name" value="Ribosomal protein S8"/>
    <property type="match status" value="1"/>
</dbReference>
<keyword evidence="4 7" id="KW-0689">Ribosomal protein</keyword>
<name>A0A1G2BSD7_9BACT</name>
<dbReference type="Gene3D" id="3.30.1370.30">
    <property type="match status" value="1"/>
</dbReference>
<dbReference type="AlphaFoldDB" id="A0A1G2BSD7"/>
<dbReference type="GO" id="GO:0019843">
    <property type="term" value="F:rRNA binding"/>
    <property type="evidence" value="ECO:0007669"/>
    <property type="project" value="UniProtKB-UniRule"/>
</dbReference>
<evidence type="ECO:0000256" key="7">
    <source>
        <dbReference type="HAMAP-Rule" id="MF_01302"/>
    </source>
</evidence>
<dbReference type="STRING" id="1798553.A3H70_04375"/>
<dbReference type="PANTHER" id="PTHR11758">
    <property type="entry name" value="40S RIBOSOMAL PROTEIN S15A"/>
    <property type="match status" value="1"/>
</dbReference>
<dbReference type="Proteomes" id="UP000178109">
    <property type="component" value="Unassembled WGS sequence"/>
</dbReference>
<dbReference type="FunFam" id="3.30.1490.10:FF:000001">
    <property type="entry name" value="30S ribosomal protein S8"/>
    <property type="match status" value="1"/>
</dbReference>
<dbReference type="PROSITE" id="PS00053">
    <property type="entry name" value="RIBOSOMAL_S8"/>
    <property type="match status" value="1"/>
</dbReference>
<gene>
    <name evidence="7" type="primary">rpsH</name>
    <name evidence="9" type="ORF">A3H70_04375</name>
</gene>
<organism evidence="9 10">
    <name type="scientific">Candidatus Komeilibacteria bacterium RIFCSPLOWO2_02_FULL_48_11</name>
    <dbReference type="NCBI Taxonomy" id="1798553"/>
    <lineage>
        <taxon>Bacteria</taxon>
        <taxon>Candidatus Komeiliibacteriota</taxon>
    </lineage>
</organism>
<evidence type="ECO:0000256" key="6">
    <source>
        <dbReference type="ARBA" id="ARBA00035258"/>
    </source>
</evidence>
<evidence type="ECO:0000313" key="10">
    <source>
        <dbReference type="Proteomes" id="UP000178109"/>
    </source>
</evidence>
<dbReference type="FunFam" id="3.30.1370.30:FF:000002">
    <property type="entry name" value="30S ribosomal protein S8"/>
    <property type="match status" value="1"/>
</dbReference>
<dbReference type="GO" id="GO:0005737">
    <property type="term" value="C:cytoplasm"/>
    <property type="evidence" value="ECO:0007669"/>
    <property type="project" value="UniProtKB-ARBA"/>
</dbReference>
<dbReference type="GO" id="GO:0006412">
    <property type="term" value="P:translation"/>
    <property type="evidence" value="ECO:0007669"/>
    <property type="project" value="UniProtKB-UniRule"/>
</dbReference>
<reference evidence="9 10" key="1">
    <citation type="journal article" date="2016" name="Nat. Commun.">
        <title>Thousands of microbial genomes shed light on interconnected biogeochemical processes in an aquifer system.</title>
        <authorList>
            <person name="Anantharaman K."/>
            <person name="Brown C.T."/>
            <person name="Hug L.A."/>
            <person name="Sharon I."/>
            <person name="Castelle C.J."/>
            <person name="Probst A.J."/>
            <person name="Thomas B.C."/>
            <person name="Singh A."/>
            <person name="Wilkins M.J."/>
            <person name="Karaoz U."/>
            <person name="Brodie E.L."/>
            <person name="Williams K.H."/>
            <person name="Hubbard S.S."/>
            <person name="Banfield J.F."/>
        </authorList>
    </citation>
    <scope>NUCLEOTIDE SEQUENCE [LARGE SCALE GENOMIC DNA]</scope>
</reference>
<evidence type="ECO:0000256" key="2">
    <source>
        <dbReference type="ARBA" id="ARBA00022730"/>
    </source>
</evidence>
<dbReference type="EMBL" id="MHKO01000030">
    <property type="protein sequence ID" value="OGY92053.1"/>
    <property type="molecule type" value="Genomic_DNA"/>
</dbReference>
<dbReference type="InterPro" id="IPR035987">
    <property type="entry name" value="Ribosomal_uS8_sf"/>
</dbReference>
<evidence type="ECO:0000256" key="8">
    <source>
        <dbReference type="RuleBase" id="RU003660"/>
    </source>
</evidence>
<dbReference type="HAMAP" id="MF_01302_B">
    <property type="entry name" value="Ribosomal_uS8_B"/>
    <property type="match status" value="1"/>
</dbReference>
<dbReference type="Gene3D" id="3.30.1490.10">
    <property type="match status" value="1"/>
</dbReference>
<evidence type="ECO:0000256" key="5">
    <source>
        <dbReference type="ARBA" id="ARBA00023274"/>
    </source>
</evidence>
<evidence type="ECO:0000313" key="9">
    <source>
        <dbReference type="EMBL" id="OGY92053.1"/>
    </source>
</evidence>
<evidence type="ECO:0000256" key="3">
    <source>
        <dbReference type="ARBA" id="ARBA00022884"/>
    </source>
</evidence>
<comment type="function">
    <text evidence="7">One of the primary rRNA binding proteins, it binds directly to 16S rRNA central domain where it helps coordinate assembly of the platform of the 30S subunit.</text>
</comment>
<dbReference type="GO" id="GO:0003735">
    <property type="term" value="F:structural constituent of ribosome"/>
    <property type="evidence" value="ECO:0007669"/>
    <property type="project" value="InterPro"/>
</dbReference>
<evidence type="ECO:0000256" key="1">
    <source>
        <dbReference type="ARBA" id="ARBA00006471"/>
    </source>
</evidence>
<comment type="subunit">
    <text evidence="7">Part of the 30S ribosomal subunit. Contacts proteins S5 and S12.</text>
</comment>
<dbReference type="Pfam" id="PF00410">
    <property type="entry name" value="Ribosomal_S8"/>
    <property type="match status" value="1"/>
</dbReference>
<evidence type="ECO:0000256" key="4">
    <source>
        <dbReference type="ARBA" id="ARBA00022980"/>
    </source>
</evidence>
<accession>A0A1G2BSD7</accession>
<protein>
    <recommendedName>
        <fullName evidence="6 7">Small ribosomal subunit protein uS8</fullName>
    </recommendedName>
</protein>